<keyword evidence="3" id="KW-1185">Reference proteome</keyword>
<evidence type="ECO:0000313" key="2">
    <source>
        <dbReference type="EMBL" id="ORA39092.1"/>
    </source>
</evidence>
<dbReference type="OrthoDB" id="3212792at2"/>
<protein>
    <submittedName>
        <fullName evidence="2">Reactive intermediate/imine deaminase</fullName>
    </submittedName>
</protein>
<dbReference type="STRING" id="1927124.BST13_02030"/>
<dbReference type="Pfam" id="PF01042">
    <property type="entry name" value="Ribonuc_L-PSP"/>
    <property type="match status" value="1"/>
</dbReference>
<evidence type="ECO:0000256" key="1">
    <source>
        <dbReference type="ARBA" id="ARBA00010552"/>
    </source>
</evidence>
<sequence>MDIISTPLAPRPAGAYGQAVVASGFVFTAGMAPVDPQTGEVIGTGIGEQTRRTLDNLQAVLKAAGSDLDRIVKVTVHLEDVERDWAEFDSVFGERFGAHRPARTTVGSRLGDILVEIDAIALAP</sequence>
<dbReference type="PANTHER" id="PTHR11803">
    <property type="entry name" value="2-IMINOBUTANOATE/2-IMINOPROPANOATE DEAMINASE RIDA"/>
    <property type="match status" value="1"/>
</dbReference>
<reference evidence="2 3" key="1">
    <citation type="submission" date="2017-02" db="EMBL/GenBank/DDBJ databases">
        <title>The new phylogeny of genus Mycobacterium.</title>
        <authorList>
            <person name="Tortoli E."/>
            <person name="Trovato A."/>
            <person name="Cirillo D.M."/>
        </authorList>
    </citation>
    <scope>NUCLEOTIDE SEQUENCE [LARGE SCALE GENOMIC DNA]</scope>
    <source>
        <strain evidence="2 3">RW6</strain>
    </source>
</reference>
<comment type="similarity">
    <text evidence="1">Belongs to the RutC family.</text>
</comment>
<dbReference type="RefSeq" id="WP_083160143.1">
    <property type="nucleotide sequence ID" value="NZ_MVHF01000002.1"/>
</dbReference>
<dbReference type="AlphaFoldDB" id="A0A1X0B9S2"/>
<accession>A0A1X0B9S2</accession>
<dbReference type="Gene3D" id="3.30.1330.40">
    <property type="entry name" value="RutC-like"/>
    <property type="match status" value="1"/>
</dbReference>
<gene>
    <name evidence="2" type="ORF">BST13_02030</name>
</gene>
<dbReference type="EMBL" id="MVHF01000002">
    <property type="protein sequence ID" value="ORA39092.1"/>
    <property type="molecule type" value="Genomic_DNA"/>
</dbReference>
<name>A0A1X0B9S2_9MYCO</name>
<dbReference type="CDD" id="cd00448">
    <property type="entry name" value="YjgF_YER057c_UK114_family"/>
    <property type="match status" value="1"/>
</dbReference>
<dbReference type="Proteomes" id="UP000192448">
    <property type="component" value="Unassembled WGS sequence"/>
</dbReference>
<dbReference type="InterPro" id="IPR006056">
    <property type="entry name" value="RidA"/>
</dbReference>
<dbReference type="NCBIfam" id="TIGR00004">
    <property type="entry name" value="Rid family detoxifying hydrolase"/>
    <property type="match status" value="1"/>
</dbReference>
<dbReference type="PANTHER" id="PTHR11803:SF58">
    <property type="entry name" value="PROTEIN HMF1-RELATED"/>
    <property type="match status" value="1"/>
</dbReference>
<dbReference type="InterPro" id="IPR035959">
    <property type="entry name" value="RutC-like_sf"/>
</dbReference>
<proteinExistence type="inferred from homology"/>
<dbReference type="GO" id="GO:0005829">
    <property type="term" value="C:cytosol"/>
    <property type="evidence" value="ECO:0007669"/>
    <property type="project" value="TreeGrafter"/>
</dbReference>
<dbReference type="SUPFAM" id="SSF55298">
    <property type="entry name" value="YjgF-like"/>
    <property type="match status" value="1"/>
</dbReference>
<comment type="caution">
    <text evidence="2">The sequence shown here is derived from an EMBL/GenBank/DDBJ whole genome shotgun (WGS) entry which is preliminary data.</text>
</comment>
<organism evidence="2 3">
    <name type="scientific">Mycobacterium aquaticum</name>
    <dbReference type="NCBI Taxonomy" id="1927124"/>
    <lineage>
        <taxon>Bacteria</taxon>
        <taxon>Bacillati</taxon>
        <taxon>Actinomycetota</taxon>
        <taxon>Actinomycetes</taxon>
        <taxon>Mycobacteriales</taxon>
        <taxon>Mycobacteriaceae</taxon>
        <taxon>Mycobacterium</taxon>
    </lineage>
</organism>
<dbReference type="GO" id="GO:0019239">
    <property type="term" value="F:deaminase activity"/>
    <property type="evidence" value="ECO:0007669"/>
    <property type="project" value="TreeGrafter"/>
</dbReference>
<dbReference type="InterPro" id="IPR006175">
    <property type="entry name" value="YjgF/YER057c/UK114"/>
</dbReference>
<evidence type="ECO:0000313" key="3">
    <source>
        <dbReference type="Proteomes" id="UP000192448"/>
    </source>
</evidence>
<dbReference type="FunFam" id="3.30.1330.40:FF:000001">
    <property type="entry name" value="L-PSP family endoribonuclease"/>
    <property type="match status" value="1"/>
</dbReference>